<dbReference type="Pfam" id="PF04255">
    <property type="entry name" value="DUF433"/>
    <property type="match status" value="1"/>
</dbReference>
<dbReference type="KEGG" id="cuh:BJN34_0190"/>
<name>A0A2P1DV01_CUPNE</name>
<protein>
    <submittedName>
        <fullName evidence="1">DUF433 domain-containing protein</fullName>
    </submittedName>
</protein>
<evidence type="ECO:0000313" key="1">
    <source>
        <dbReference type="EMBL" id="AVK72219.1"/>
    </source>
</evidence>
<dbReference type="OrthoDB" id="9809529at2"/>
<dbReference type="InterPro" id="IPR007367">
    <property type="entry name" value="DUF433"/>
</dbReference>
<evidence type="ECO:0000313" key="2">
    <source>
        <dbReference type="Proteomes" id="UP000189627"/>
    </source>
</evidence>
<accession>A0A2P1DV01</accession>
<sequence>MIDLISTAELAGVSPVFAGTRVSIHIVLAFLDAGIGFDQVSIAYPYSSAPTVP</sequence>
<dbReference type="Proteomes" id="UP000189627">
    <property type="component" value="Chromosome 2"/>
</dbReference>
<gene>
    <name evidence="1" type="ORF">BJN34_0190</name>
</gene>
<proteinExistence type="predicted"/>
<dbReference type="AlphaFoldDB" id="A0A2P1DV01"/>
<organism evidence="1 2">
    <name type="scientific">Cupriavidus necator</name>
    <name type="common">Alcaligenes eutrophus</name>
    <name type="synonym">Ralstonia eutropha</name>
    <dbReference type="NCBI Taxonomy" id="106590"/>
    <lineage>
        <taxon>Bacteria</taxon>
        <taxon>Pseudomonadati</taxon>
        <taxon>Pseudomonadota</taxon>
        <taxon>Betaproteobacteria</taxon>
        <taxon>Burkholderiales</taxon>
        <taxon>Burkholderiaceae</taxon>
        <taxon>Cupriavidus</taxon>
    </lineage>
</organism>
<reference evidence="2" key="1">
    <citation type="submission" date="2017-02" db="EMBL/GenBank/DDBJ databases">
        <title>Complete genome sequence of Cupriavidus necator strain NH9, a 3-chlorobenzoate degrader.</title>
        <authorList>
            <person name="Moriuchi R."/>
            <person name="Dohra H."/>
            <person name="Ogawa N."/>
        </authorList>
    </citation>
    <scope>NUCLEOTIDE SEQUENCE [LARGE SCALE GENOMIC DNA]</scope>
    <source>
        <strain evidence="2">NH9</strain>
    </source>
</reference>
<dbReference type="EMBL" id="CP017758">
    <property type="protein sequence ID" value="AVK72219.1"/>
    <property type="molecule type" value="Genomic_DNA"/>
</dbReference>
<dbReference type="RefSeq" id="WP_078198864.1">
    <property type="nucleotide sequence ID" value="NZ_CP017758.1"/>
</dbReference>